<comment type="caution">
    <text evidence="1">The sequence shown here is derived from an EMBL/GenBank/DDBJ whole genome shotgun (WGS) entry which is preliminary data.</text>
</comment>
<keyword evidence="2" id="KW-1185">Reference proteome</keyword>
<evidence type="ECO:0000313" key="2">
    <source>
        <dbReference type="Proteomes" id="UP001054945"/>
    </source>
</evidence>
<dbReference type="EMBL" id="BPLR01010063">
    <property type="protein sequence ID" value="GIY36570.1"/>
    <property type="molecule type" value="Genomic_DNA"/>
</dbReference>
<protein>
    <submittedName>
        <fullName evidence="1">Uncharacterized protein</fullName>
    </submittedName>
</protein>
<proteinExistence type="predicted"/>
<dbReference type="Proteomes" id="UP001054945">
    <property type="component" value="Unassembled WGS sequence"/>
</dbReference>
<reference evidence="1 2" key="1">
    <citation type="submission" date="2021-06" db="EMBL/GenBank/DDBJ databases">
        <title>Caerostris extrusa draft genome.</title>
        <authorList>
            <person name="Kono N."/>
            <person name="Arakawa K."/>
        </authorList>
    </citation>
    <scope>NUCLEOTIDE SEQUENCE [LARGE SCALE GENOMIC DNA]</scope>
</reference>
<organism evidence="1 2">
    <name type="scientific">Caerostris extrusa</name>
    <name type="common">Bark spider</name>
    <name type="synonym">Caerostris bankana</name>
    <dbReference type="NCBI Taxonomy" id="172846"/>
    <lineage>
        <taxon>Eukaryota</taxon>
        <taxon>Metazoa</taxon>
        <taxon>Ecdysozoa</taxon>
        <taxon>Arthropoda</taxon>
        <taxon>Chelicerata</taxon>
        <taxon>Arachnida</taxon>
        <taxon>Araneae</taxon>
        <taxon>Araneomorphae</taxon>
        <taxon>Entelegynae</taxon>
        <taxon>Araneoidea</taxon>
        <taxon>Araneidae</taxon>
        <taxon>Caerostris</taxon>
    </lineage>
</organism>
<sequence>MSKPRIRSFLWNPGVSRKDEPIMVFPGSSQIQKWRNGIISRCFLEISYSTLVKCIKRCDEPATTFYPKFFSKDPVLIKWLQTTFILALAALKRRQTVAIRKLAIPIRKRLRG</sequence>
<name>A0AAV4SR68_CAEEX</name>
<evidence type="ECO:0000313" key="1">
    <source>
        <dbReference type="EMBL" id="GIY36570.1"/>
    </source>
</evidence>
<accession>A0AAV4SR68</accession>
<dbReference type="AlphaFoldDB" id="A0AAV4SR68"/>
<gene>
    <name evidence="1" type="ORF">CEXT_738571</name>
</gene>